<reference evidence="1 2" key="1">
    <citation type="submission" date="2016-05" db="EMBL/GenBank/DDBJ databases">
        <title>A degradative enzymes factory behind the ericoid mycorrhizal symbiosis.</title>
        <authorList>
            <consortium name="DOE Joint Genome Institute"/>
            <person name="Martino E."/>
            <person name="Morin E."/>
            <person name="Grelet G."/>
            <person name="Kuo A."/>
            <person name="Kohler A."/>
            <person name="Daghino S."/>
            <person name="Barry K."/>
            <person name="Choi C."/>
            <person name="Cichocki N."/>
            <person name="Clum A."/>
            <person name="Copeland A."/>
            <person name="Hainaut M."/>
            <person name="Haridas S."/>
            <person name="Labutti K."/>
            <person name="Lindquist E."/>
            <person name="Lipzen A."/>
            <person name="Khouja H.-R."/>
            <person name="Murat C."/>
            <person name="Ohm R."/>
            <person name="Olson A."/>
            <person name="Spatafora J."/>
            <person name="Veneault-Fourrey C."/>
            <person name="Henrissat B."/>
            <person name="Grigoriev I."/>
            <person name="Martin F."/>
            <person name="Perotto S."/>
        </authorList>
    </citation>
    <scope>NUCLEOTIDE SEQUENCE [LARGE SCALE GENOMIC DNA]</scope>
    <source>
        <strain evidence="1 2">UAMH 7357</strain>
    </source>
</reference>
<dbReference type="InterPro" id="IPR036280">
    <property type="entry name" value="Multihaem_cyt_sf"/>
</dbReference>
<name>A0A2J6QHN7_9HELO</name>
<protein>
    <submittedName>
        <fullName evidence="1">Uncharacterized protein</fullName>
    </submittedName>
</protein>
<proteinExistence type="predicted"/>
<evidence type="ECO:0000313" key="1">
    <source>
        <dbReference type="EMBL" id="PMD25787.1"/>
    </source>
</evidence>
<keyword evidence="2" id="KW-1185">Reference proteome</keyword>
<dbReference type="SUPFAM" id="SSF48695">
    <property type="entry name" value="Multiheme cytochromes"/>
    <property type="match status" value="1"/>
</dbReference>
<gene>
    <name evidence="1" type="ORF">NA56DRAFT_385872</name>
</gene>
<evidence type="ECO:0000313" key="2">
    <source>
        <dbReference type="Proteomes" id="UP000235672"/>
    </source>
</evidence>
<dbReference type="AlphaFoldDB" id="A0A2J6QHN7"/>
<dbReference type="Proteomes" id="UP000235672">
    <property type="component" value="Unassembled WGS sequence"/>
</dbReference>
<sequence>MLKDRPNTIKLPPLIQDQTPPFDLTNKTKAKNKMCQGLVTGMSCGHALIHYTWYCYHPAAQRDLRPCPRERVHGPVQHIDDTCAQCHPPIRMKEINARYDEFRDRKMAQLRRAQTKEEVLILQRVIQEAHAARAKELRDAGRVRWTGVVLWGPPSADGHVREECE</sequence>
<organism evidence="1 2">
    <name type="scientific">Hyaloscypha hepaticicola</name>
    <dbReference type="NCBI Taxonomy" id="2082293"/>
    <lineage>
        <taxon>Eukaryota</taxon>
        <taxon>Fungi</taxon>
        <taxon>Dikarya</taxon>
        <taxon>Ascomycota</taxon>
        <taxon>Pezizomycotina</taxon>
        <taxon>Leotiomycetes</taxon>
        <taxon>Helotiales</taxon>
        <taxon>Hyaloscyphaceae</taxon>
        <taxon>Hyaloscypha</taxon>
    </lineage>
</organism>
<accession>A0A2J6QHN7</accession>
<dbReference type="OrthoDB" id="5168282at2759"/>
<dbReference type="EMBL" id="KZ613469">
    <property type="protein sequence ID" value="PMD25787.1"/>
    <property type="molecule type" value="Genomic_DNA"/>
</dbReference>